<reference evidence="2" key="1">
    <citation type="journal article" date="2014" name="Nat. Commun.">
        <title>The emerging biofuel crop Camelina sativa retains a highly undifferentiated hexaploid genome structure.</title>
        <authorList>
            <person name="Kagale S."/>
            <person name="Koh C."/>
            <person name="Nixon J."/>
            <person name="Bollina V."/>
            <person name="Clarke W.E."/>
            <person name="Tuteja R."/>
            <person name="Spillane C."/>
            <person name="Robinson S.J."/>
            <person name="Links M.G."/>
            <person name="Clarke C."/>
            <person name="Higgins E.E."/>
            <person name="Huebert T."/>
            <person name="Sharpe A.G."/>
            <person name="Parkin I.A."/>
        </authorList>
    </citation>
    <scope>NUCLEOTIDE SEQUENCE [LARGE SCALE GENOMIC DNA]</scope>
    <source>
        <strain evidence="2">cv. DH55</strain>
    </source>
</reference>
<feature type="compositionally biased region" description="Polar residues" evidence="1">
    <location>
        <begin position="240"/>
        <end position="261"/>
    </location>
</feature>
<dbReference type="Proteomes" id="UP000694864">
    <property type="component" value="Chromosome 11"/>
</dbReference>
<evidence type="ECO:0000313" key="2">
    <source>
        <dbReference type="Proteomes" id="UP000694864"/>
    </source>
</evidence>
<dbReference type="PANTHER" id="PTHR47481:SF22">
    <property type="entry name" value="RETROTRANSPOSON GAG DOMAIN-CONTAINING PROTEIN"/>
    <property type="match status" value="1"/>
</dbReference>
<evidence type="ECO:0000313" key="3">
    <source>
        <dbReference type="RefSeq" id="XP_010443976.1"/>
    </source>
</evidence>
<protein>
    <submittedName>
        <fullName evidence="3">Uncharacterized protein LOC104726746</fullName>
    </submittedName>
</protein>
<organism evidence="2 3">
    <name type="scientific">Camelina sativa</name>
    <name type="common">False flax</name>
    <name type="synonym">Myagrum sativum</name>
    <dbReference type="NCBI Taxonomy" id="90675"/>
    <lineage>
        <taxon>Eukaryota</taxon>
        <taxon>Viridiplantae</taxon>
        <taxon>Streptophyta</taxon>
        <taxon>Embryophyta</taxon>
        <taxon>Tracheophyta</taxon>
        <taxon>Spermatophyta</taxon>
        <taxon>Magnoliopsida</taxon>
        <taxon>eudicotyledons</taxon>
        <taxon>Gunneridae</taxon>
        <taxon>Pentapetalae</taxon>
        <taxon>rosids</taxon>
        <taxon>malvids</taxon>
        <taxon>Brassicales</taxon>
        <taxon>Brassicaceae</taxon>
        <taxon>Camelineae</taxon>
        <taxon>Camelina</taxon>
    </lineage>
</organism>
<gene>
    <name evidence="3" type="primary">LOC104726746</name>
</gene>
<name>A0ABM0UP21_CAMSA</name>
<reference evidence="3" key="2">
    <citation type="submission" date="2025-08" db="UniProtKB">
        <authorList>
            <consortium name="RefSeq"/>
        </authorList>
    </citation>
    <scope>IDENTIFICATION</scope>
    <source>
        <tissue evidence="3">Leaf</tissue>
    </source>
</reference>
<sequence length="386" mass="41879">MSTTSSSSSAAITDAVTTGSSSSTLVSININNITKLSSTNYLMWNRQIHSLLRGYDLLAFIDPSHERPAETVTVDGKISPNPAYSLWLRQDNLLYSAIIGSIEVAHQPLIAAATTSLEAWTTLASTYAKPSRGHIRQLKDQLKFLVKNTKTIDEYMQFIKTKFDVVALLGNPYHPEDLTDIVLAGLPDDYKPVIDAVHGRNVPISFAELHEKLINRESHLLNQPLLPSPFPVTANAAQNRPQHWNHSTPSSVTSKPCYSSHTNHRLHSSGQRKPYLGKCQACGVQGHTAQKCTQFRIVSSGQNPLPRGFSPSQPQAYHALTGPNESPSWLVDTGASHHITSDLANLSLHSPYNGSEEVVIGDGKGLAITHTGEGSQLGGTGSNKPV</sequence>
<dbReference type="PANTHER" id="PTHR47481">
    <property type="match status" value="1"/>
</dbReference>
<evidence type="ECO:0000256" key="1">
    <source>
        <dbReference type="SAM" id="MobiDB-lite"/>
    </source>
</evidence>
<dbReference type="Pfam" id="PF14223">
    <property type="entry name" value="Retrotran_gag_2"/>
    <property type="match status" value="1"/>
</dbReference>
<dbReference type="RefSeq" id="XP_010443976.1">
    <property type="nucleotide sequence ID" value="XM_010445674.2"/>
</dbReference>
<proteinExistence type="predicted"/>
<keyword evidence="2" id="KW-1185">Reference proteome</keyword>
<dbReference type="GeneID" id="104726746"/>
<feature type="region of interest" description="Disordered" evidence="1">
    <location>
        <begin position="240"/>
        <end position="271"/>
    </location>
</feature>
<accession>A0ABM0UP21</accession>
<feature type="region of interest" description="Disordered" evidence="1">
    <location>
        <begin position="303"/>
        <end position="323"/>
    </location>
</feature>